<organism evidence="2 3">
    <name type="scientific">Rhodococcoides kyotonense</name>
    <dbReference type="NCBI Taxonomy" id="398843"/>
    <lineage>
        <taxon>Bacteria</taxon>
        <taxon>Bacillati</taxon>
        <taxon>Actinomycetota</taxon>
        <taxon>Actinomycetes</taxon>
        <taxon>Mycobacteriales</taxon>
        <taxon>Nocardiaceae</taxon>
        <taxon>Rhodococcoides</taxon>
    </lineage>
</organism>
<dbReference type="Proteomes" id="UP000198327">
    <property type="component" value="Unassembled WGS sequence"/>
</dbReference>
<name>A0A239N5G9_9NOCA</name>
<feature type="transmembrane region" description="Helical" evidence="1">
    <location>
        <begin position="243"/>
        <end position="264"/>
    </location>
</feature>
<feature type="transmembrane region" description="Helical" evidence="1">
    <location>
        <begin position="183"/>
        <end position="207"/>
    </location>
</feature>
<dbReference type="AlphaFoldDB" id="A0A239N5G9"/>
<keyword evidence="1" id="KW-0472">Membrane</keyword>
<proteinExistence type="predicted"/>
<evidence type="ECO:0000313" key="2">
    <source>
        <dbReference type="EMBL" id="SNT50181.1"/>
    </source>
</evidence>
<sequence length="269" mass="28193">MIDSRIGDLRGVVLRMVAAELLKLISMRSTRWCSTLIVAVAVGHALLWADLNRLASDHNISRSAIASQIGLVPGFVLIVIIAVLAATAEYRTGTIHLTLQVADNRTAVVLAKAAAVCVLALLIGEIASWLAYGTAALVHPGGVESITDGAQLRVVAGSGLIYMVGAAAAVAVGMIVRNTTSAIALIAFYALIVENFVADIPAVSSAIQPWMPFTMATQFLLDGGIEASTALPWLDTAAALPPWWALLYLTAIATVLTATAVLVVRKRDT</sequence>
<keyword evidence="1" id="KW-1133">Transmembrane helix</keyword>
<evidence type="ECO:0000256" key="1">
    <source>
        <dbReference type="SAM" id="Phobius"/>
    </source>
</evidence>
<reference evidence="3" key="1">
    <citation type="submission" date="2017-06" db="EMBL/GenBank/DDBJ databases">
        <authorList>
            <person name="Varghese N."/>
            <person name="Submissions S."/>
        </authorList>
    </citation>
    <scope>NUCLEOTIDE SEQUENCE [LARGE SCALE GENOMIC DNA]</scope>
    <source>
        <strain evidence="3">JCM 23211</strain>
    </source>
</reference>
<feature type="transmembrane region" description="Helical" evidence="1">
    <location>
        <begin position="32"/>
        <end position="49"/>
    </location>
</feature>
<feature type="transmembrane region" description="Helical" evidence="1">
    <location>
        <begin position="69"/>
        <end position="88"/>
    </location>
</feature>
<accession>A0A239N5G9</accession>
<dbReference type="EMBL" id="FZOW01000030">
    <property type="protein sequence ID" value="SNT50181.1"/>
    <property type="molecule type" value="Genomic_DNA"/>
</dbReference>
<feature type="transmembrane region" description="Helical" evidence="1">
    <location>
        <begin position="152"/>
        <end position="176"/>
    </location>
</feature>
<protein>
    <submittedName>
        <fullName evidence="2">ABC-2 type transport system permease protein</fullName>
    </submittedName>
</protein>
<keyword evidence="1" id="KW-0812">Transmembrane</keyword>
<keyword evidence="3" id="KW-1185">Reference proteome</keyword>
<gene>
    <name evidence="2" type="ORF">SAMN05421642_13010</name>
</gene>
<evidence type="ECO:0000313" key="3">
    <source>
        <dbReference type="Proteomes" id="UP000198327"/>
    </source>
</evidence>
<feature type="transmembrane region" description="Helical" evidence="1">
    <location>
        <begin position="109"/>
        <end position="132"/>
    </location>
</feature>